<dbReference type="EMBL" id="CP129113">
    <property type="protein sequence ID" value="WLV24606.1"/>
    <property type="molecule type" value="Genomic_DNA"/>
</dbReference>
<dbReference type="RefSeq" id="WP_348027805.1">
    <property type="nucleotide sequence ID" value="NZ_CP129113.1"/>
</dbReference>
<reference evidence="1" key="1">
    <citation type="submission" date="2023-06" db="EMBL/GenBank/DDBJ databases">
        <title>A Treasure from Seagulls: Isolation and Description of Aciduricobacillus qingdaonensis gen. nov., sp. nov., a Rare Obligately Uric Acid-utilizing Member in the Family Bacillaceae.</title>
        <authorList>
            <person name="Liu W."/>
            <person name="Wang B."/>
        </authorList>
    </citation>
    <scope>NUCLEOTIDE SEQUENCE</scope>
    <source>
        <strain evidence="1">44XB</strain>
    </source>
</reference>
<dbReference type="Proteomes" id="UP001180087">
    <property type="component" value="Chromosome"/>
</dbReference>
<evidence type="ECO:0000313" key="1">
    <source>
        <dbReference type="EMBL" id="WLV24606.1"/>
    </source>
</evidence>
<name>A0ABY9KUQ4_9BACI</name>
<dbReference type="Pfam" id="PF08838">
    <property type="entry name" value="DUF1811"/>
    <property type="match status" value="1"/>
</dbReference>
<proteinExistence type="predicted"/>
<accession>A0ABY9KUQ4</accession>
<dbReference type="InterPro" id="IPR014938">
    <property type="entry name" value="YfhH-like"/>
</dbReference>
<organism evidence="1 2">
    <name type="scientific">Aciduricibacillus chroicocephali</name>
    <dbReference type="NCBI Taxonomy" id="3054939"/>
    <lineage>
        <taxon>Bacteria</taxon>
        <taxon>Bacillati</taxon>
        <taxon>Bacillota</taxon>
        <taxon>Bacilli</taxon>
        <taxon>Bacillales</taxon>
        <taxon>Bacillaceae</taxon>
        <taxon>Aciduricibacillus</taxon>
    </lineage>
</organism>
<gene>
    <name evidence="1" type="ORF">QR721_13335</name>
</gene>
<dbReference type="InterPro" id="IPR036289">
    <property type="entry name" value="YfhH"/>
</dbReference>
<evidence type="ECO:0000313" key="2">
    <source>
        <dbReference type="Proteomes" id="UP001180087"/>
    </source>
</evidence>
<dbReference type="SUPFAM" id="SSF101697">
    <property type="entry name" value="Hypothetical protein YfhH"/>
    <property type="match status" value="1"/>
</dbReference>
<dbReference type="Gene3D" id="1.10.287.880">
    <property type="entry name" value="Hypothetical protein YfhH domain"/>
    <property type="match status" value="1"/>
</dbReference>
<keyword evidence="2" id="KW-1185">Reference proteome</keyword>
<dbReference type="Gene3D" id="2.30.30.340">
    <property type="entry name" value="Hypothetical protein YfhH like domains"/>
    <property type="match status" value="1"/>
</dbReference>
<sequence length="113" mass="13355">MAHPYKTYTIPQFVEEEKMLKEKLRQAKIEKSKNHIAIYTRKIEIVRSFMLNPADFQQGDLFELIEDPDHLFEINEIKGVFAWGYKINKVTGERSLEEEGFLLAMLGQKTKYE</sequence>
<protein>
    <submittedName>
        <fullName evidence="1">DUF1811 family protein</fullName>
    </submittedName>
</protein>